<dbReference type="EMBL" id="ML143386">
    <property type="protein sequence ID" value="TBU35544.1"/>
    <property type="molecule type" value="Genomic_DNA"/>
</dbReference>
<protein>
    <submittedName>
        <fullName evidence="2">Uncharacterized protein</fullName>
    </submittedName>
</protein>
<organism evidence="2 3">
    <name type="scientific">Dichomitus squalens</name>
    <dbReference type="NCBI Taxonomy" id="114155"/>
    <lineage>
        <taxon>Eukaryota</taxon>
        <taxon>Fungi</taxon>
        <taxon>Dikarya</taxon>
        <taxon>Basidiomycota</taxon>
        <taxon>Agaricomycotina</taxon>
        <taxon>Agaricomycetes</taxon>
        <taxon>Polyporales</taxon>
        <taxon>Polyporaceae</taxon>
        <taxon>Dichomitus</taxon>
    </lineage>
</organism>
<gene>
    <name evidence="2" type="ORF">BD310DRAFT_6523</name>
    <name evidence="1" type="ORF">BD311DRAFT_744182</name>
</gene>
<reference evidence="2 3" key="1">
    <citation type="submission" date="2019-01" db="EMBL/GenBank/DDBJ databases">
        <title>Draft genome sequences of three monokaryotic isolates of the white-rot basidiomycete fungus Dichomitus squalens.</title>
        <authorList>
            <consortium name="DOE Joint Genome Institute"/>
            <person name="Lopez S.C."/>
            <person name="Andreopoulos B."/>
            <person name="Pangilinan J."/>
            <person name="Lipzen A."/>
            <person name="Riley R."/>
            <person name="Ahrendt S."/>
            <person name="Ng V."/>
            <person name="Barry K."/>
            <person name="Daum C."/>
            <person name="Grigoriev I.V."/>
            <person name="Hilden K.S."/>
            <person name="Makela M.R."/>
            <person name="de Vries R.P."/>
        </authorList>
    </citation>
    <scope>NUCLEOTIDE SEQUENCE [LARGE SCALE GENOMIC DNA]</scope>
    <source>
        <strain evidence="2 3">CBS 464.89</strain>
        <strain evidence="1">OM18370.1</strain>
    </source>
</reference>
<evidence type="ECO:0000313" key="1">
    <source>
        <dbReference type="EMBL" id="TBU35544.1"/>
    </source>
</evidence>
<evidence type="ECO:0000313" key="3">
    <source>
        <dbReference type="Proteomes" id="UP000292082"/>
    </source>
</evidence>
<keyword evidence="3" id="KW-1185">Reference proteome</keyword>
<name>A0A4Q9QCG5_9APHY</name>
<evidence type="ECO:0000313" key="2">
    <source>
        <dbReference type="EMBL" id="TBU65389.1"/>
    </source>
</evidence>
<proteinExistence type="predicted"/>
<sequence length="67" mass="7696">MSCGRGRIGLRRRVLLSCTWRLCNKPLPQWHKLVCVACYCRLEEGVQRTCVGSCGARCWVRKTCQLP</sequence>
<dbReference type="EMBL" id="ML145084">
    <property type="protein sequence ID" value="TBU65389.1"/>
    <property type="molecule type" value="Genomic_DNA"/>
</dbReference>
<accession>A0A4Q9QCG5</accession>
<dbReference type="Proteomes" id="UP000292082">
    <property type="component" value="Unassembled WGS sequence"/>
</dbReference>
<dbReference type="AlphaFoldDB" id="A0A4Q9QCG5"/>
<dbReference type="Proteomes" id="UP000292957">
    <property type="component" value="Unassembled WGS sequence"/>
</dbReference>